<gene>
    <name evidence="1" type="ORF">PGQ11_002968</name>
</gene>
<organism evidence="1 2">
    <name type="scientific">Apiospora arundinis</name>
    <dbReference type="NCBI Taxonomy" id="335852"/>
    <lineage>
        <taxon>Eukaryota</taxon>
        <taxon>Fungi</taxon>
        <taxon>Dikarya</taxon>
        <taxon>Ascomycota</taxon>
        <taxon>Pezizomycotina</taxon>
        <taxon>Sordariomycetes</taxon>
        <taxon>Xylariomycetidae</taxon>
        <taxon>Amphisphaeriales</taxon>
        <taxon>Apiosporaceae</taxon>
        <taxon>Apiospora</taxon>
    </lineage>
</organism>
<keyword evidence="2" id="KW-1185">Reference proteome</keyword>
<dbReference type="EMBL" id="JAPCWZ010000003">
    <property type="protein sequence ID" value="KAK8872454.1"/>
    <property type="molecule type" value="Genomic_DNA"/>
</dbReference>
<protein>
    <submittedName>
        <fullName evidence="1">Uncharacterized protein</fullName>
    </submittedName>
</protein>
<accession>A0ABR2J3T6</accession>
<evidence type="ECO:0000313" key="2">
    <source>
        <dbReference type="Proteomes" id="UP001390339"/>
    </source>
</evidence>
<comment type="caution">
    <text evidence="1">The sequence shown here is derived from an EMBL/GenBank/DDBJ whole genome shotgun (WGS) entry which is preliminary data.</text>
</comment>
<proteinExistence type="predicted"/>
<reference evidence="1 2" key="1">
    <citation type="journal article" date="2024" name="IMA Fungus">
        <title>Apiospora arundinis, a panoply of carbohydrate-active enzymes and secondary metabolites.</title>
        <authorList>
            <person name="Sorensen T."/>
            <person name="Petersen C."/>
            <person name="Muurmann A.T."/>
            <person name="Christiansen J.V."/>
            <person name="Brundto M.L."/>
            <person name="Overgaard C.K."/>
            <person name="Boysen A.T."/>
            <person name="Wollenberg R.D."/>
            <person name="Larsen T.O."/>
            <person name="Sorensen J.L."/>
            <person name="Nielsen K.L."/>
            <person name="Sondergaard T.E."/>
        </authorList>
    </citation>
    <scope>NUCLEOTIDE SEQUENCE [LARGE SCALE GENOMIC DNA]</scope>
    <source>
        <strain evidence="1 2">AAU 773</strain>
    </source>
</reference>
<dbReference type="Proteomes" id="UP001390339">
    <property type="component" value="Unassembled WGS sequence"/>
</dbReference>
<evidence type="ECO:0000313" key="1">
    <source>
        <dbReference type="EMBL" id="KAK8872454.1"/>
    </source>
</evidence>
<name>A0ABR2J3T6_9PEZI</name>
<sequence>MADRCLPGSPDAFRRARIHHRGDWRHLEERKRFLATYTRWFDGTNYNPALQAPPLVIDDRTIEDREEKALALRKTLLKRFTDAEDLEDDPLEIPMVPRRVLPATPTSPEKN</sequence>